<dbReference type="OrthoDB" id="443402at2759"/>
<dbReference type="Proteomes" id="UP000799750">
    <property type="component" value="Unassembled WGS sequence"/>
</dbReference>
<reference evidence="4" key="1">
    <citation type="journal article" date="2020" name="Stud. Mycol.">
        <title>101 Dothideomycetes genomes: a test case for predicting lifestyles and emergence of pathogens.</title>
        <authorList>
            <person name="Haridas S."/>
            <person name="Albert R."/>
            <person name="Binder M."/>
            <person name="Bloem J."/>
            <person name="Labutti K."/>
            <person name="Salamov A."/>
            <person name="Andreopoulos B."/>
            <person name="Baker S."/>
            <person name="Barry K."/>
            <person name="Bills G."/>
            <person name="Bluhm B."/>
            <person name="Cannon C."/>
            <person name="Castanera R."/>
            <person name="Culley D."/>
            <person name="Daum C."/>
            <person name="Ezra D."/>
            <person name="Gonzalez J."/>
            <person name="Henrissat B."/>
            <person name="Kuo A."/>
            <person name="Liang C."/>
            <person name="Lipzen A."/>
            <person name="Lutzoni F."/>
            <person name="Magnuson J."/>
            <person name="Mondo S."/>
            <person name="Nolan M."/>
            <person name="Ohm R."/>
            <person name="Pangilinan J."/>
            <person name="Park H.-J."/>
            <person name="Ramirez L."/>
            <person name="Alfaro M."/>
            <person name="Sun H."/>
            <person name="Tritt A."/>
            <person name="Yoshinaga Y."/>
            <person name="Zwiers L.-H."/>
            <person name="Turgeon B."/>
            <person name="Goodwin S."/>
            <person name="Spatafora J."/>
            <person name="Crous P."/>
            <person name="Grigoriev I."/>
        </authorList>
    </citation>
    <scope>NUCLEOTIDE SEQUENCE</scope>
    <source>
        <strain evidence="4">CBS 269.34</strain>
    </source>
</reference>
<dbReference type="AlphaFoldDB" id="A0A6A6QLM4"/>
<evidence type="ECO:0000256" key="1">
    <source>
        <dbReference type="ARBA" id="ARBA00022737"/>
    </source>
</evidence>
<evidence type="ECO:0000259" key="3">
    <source>
        <dbReference type="Pfam" id="PF25053"/>
    </source>
</evidence>
<dbReference type="InterPro" id="IPR056693">
    <property type="entry name" value="DUF7791"/>
</dbReference>
<dbReference type="SUPFAM" id="SSF52540">
    <property type="entry name" value="P-loop containing nucleoside triphosphate hydrolases"/>
    <property type="match status" value="1"/>
</dbReference>
<sequence length="624" mass="71075">MDPLAALGLAANVIQFVDFTSKLFSQTAAIYRSANGVSGETQELITITTGLQTLCARLASPQELGGYPAEDGLMSLAQGCKSAGDELVVALQKLRATGSHKKWASLTTALITVWKQPQIDAMKRRLELYKSQLALQLTKQTQALVTYAPSAKFKIAKAKSLCFPTMKFRHSKITGAHPGTFQWISLTHFIPWLQADDDAIFWLSGKPGSGKSTLMKYLADSPETIAQLERWADTRELVTASFFFWVAGNEMQKSQEGLLQSLLYQVLRKHPKLIPTIFPSRWNGLTAHDEPESQLWGVRGTARVEEDVLGHQWTREELLAAFKRLNDHELASTRFCFFIDGLDEYDGDHSDLITVIKSLVDTSNVKICVSSRPWNVFEEAFGADPIHKIYLQNVNRDDIRLYVHSNLEQHPEFRKMIERDPRGEEIAREVVDKAQGVFLWVFLVVRSLVEGLRNCDRIVDLQRRVREFPSDLEAFFMQIFTSLDRFYHVQTARAFQVAIATHKPLPPIFYWLIDLEEEDTDYAIKSEQQPQDLEEFESRNLNIQVRLNGRCKGLLEVTTNDEEELLFREQVDFLHRTVKDFLLTKDMQTLMLSWSGTIFDAHLAICRAMLAHIKTLTDGDGTLR</sequence>
<feature type="domain" description="DUF7791" evidence="3">
    <location>
        <begin position="482"/>
        <end position="617"/>
    </location>
</feature>
<evidence type="ECO:0000259" key="2">
    <source>
        <dbReference type="Pfam" id="PF24883"/>
    </source>
</evidence>
<dbReference type="PANTHER" id="PTHR10039">
    <property type="entry name" value="AMELOGENIN"/>
    <property type="match status" value="1"/>
</dbReference>
<keyword evidence="5" id="KW-1185">Reference proteome</keyword>
<feature type="domain" description="Nephrocystin 3-like N-terminal" evidence="2">
    <location>
        <begin position="179"/>
        <end position="372"/>
    </location>
</feature>
<dbReference type="Pfam" id="PF24883">
    <property type="entry name" value="NPHP3_N"/>
    <property type="match status" value="1"/>
</dbReference>
<dbReference type="PANTHER" id="PTHR10039:SF5">
    <property type="entry name" value="NACHT DOMAIN-CONTAINING PROTEIN"/>
    <property type="match status" value="1"/>
</dbReference>
<organism evidence="4 5">
    <name type="scientific">Lophium mytilinum</name>
    <dbReference type="NCBI Taxonomy" id="390894"/>
    <lineage>
        <taxon>Eukaryota</taxon>
        <taxon>Fungi</taxon>
        <taxon>Dikarya</taxon>
        <taxon>Ascomycota</taxon>
        <taxon>Pezizomycotina</taxon>
        <taxon>Dothideomycetes</taxon>
        <taxon>Pleosporomycetidae</taxon>
        <taxon>Mytilinidiales</taxon>
        <taxon>Mytilinidiaceae</taxon>
        <taxon>Lophium</taxon>
    </lineage>
</organism>
<accession>A0A6A6QLM4</accession>
<feature type="non-terminal residue" evidence="4">
    <location>
        <position position="624"/>
    </location>
</feature>
<proteinExistence type="predicted"/>
<dbReference type="InterPro" id="IPR027417">
    <property type="entry name" value="P-loop_NTPase"/>
</dbReference>
<dbReference type="EMBL" id="MU004193">
    <property type="protein sequence ID" value="KAF2493004.1"/>
    <property type="molecule type" value="Genomic_DNA"/>
</dbReference>
<dbReference type="InterPro" id="IPR056884">
    <property type="entry name" value="NPHP3-like_N"/>
</dbReference>
<gene>
    <name evidence="4" type="ORF">BU16DRAFT_514299</name>
</gene>
<dbReference type="Pfam" id="PF25053">
    <property type="entry name" value="DUF7791"/>
    <property type="match status" value="1"/>
</dbReference>
<dbReference type="Gene3D" id="3.40.50.300">
    <property type="entry name" value="P-loop containing nucleotide triphosphate hydrolases"/>
    <property type="match status" value="1"/>
</dbReference>
<protein>
    <submittedName>
        <fullName evidence="4">Uncharacterized protein</fullName>
    </submittedName>
</protein>
<keyword evidence="1" id="KW-0677">Repeat</keyword>
<name>A0A6A6QLM4_9PEZI</name>
<evidence type="ECO:0000313" key="5">
    <source>
        <dbReference type="Proteomes" id="UP000799750"/>
    </source>
</evidence>
<evidence type="ECO:0000313" key="4">
    <source>
        <dbReference type="EMBL" id="KAF2493004.1"/>
    </source>
</evidence>